<sequence length="106" mass="11588">MIHVANPIQFSVVSTSIVPTDDPPSNQSNIPGYPITAFEPLHHNYCKSNVAADMFPLPSCCWSISFMVIFHRCSTKVKIACIGVYLIADMTSHPLESVCIKAGCCK</sequence>
<evidence type="ECO:0000313" key="1">
    <source>
        <dbReference type="EMBL" id="CDH61016.1"/>
    </source>
</evidence>
<keyword evidence="2" id="KW-1185">Reference proteome</keyword>
<organism evidence="1 2">
    <name type="scientific">Lichtheimia corymbifera JMRC:FSU:9682</name>
    <dbReference type="NCBI Taxonomy" id="1263082"/>
    <lineage>
        <taxon>Eukaryota</taxon>
        <taxon>Fungi</taxon>
        <taxon>Fungi incertae sedis</taxon>
        <taxon>Mucoromycota</taxon>
        <taxon>Mucoromycotina</taxon>
        <taxon>Mucoromycetes</taxon>
        <taxon>Mucorales</taxon>
        <taxon>Lichtheimiaceae</taxon>
        <taxon>Lichtheimia</taxon>
    </lineage>
</organism>
<dbReference type="AlphaFoldDB" id="A0A068SI71"/>
<accession>A0A068SI71</accession>
<gene>
    <name evidence="1" type="ORF">LCOR_11791.1</name>
</gene>
<dbReference type="EMBL" id="CBTN010000122">
    <property type="protein sequence ID" value="CDH61016.1"/>
    <property type="molecule type" value="Genomic_DNA"/>
</dbReference>
<reference evidence="1" key="1">
    <citation type="submission" date="2013-08" db="EMBL/GenBank/DDBJ databases">
        <title>Gene expansion shapes genome architecture in the human pathogen Lichtheimia corymbifera: an evolutionary genomics analysis in the ancient terrestrial Mucorales (Mucoromycotina).</title>
        <authorList>
            <person name="Schwartze V.U."/>
            <person name="Winter S."/>
            <person name="Shelest E."/>
            <person name="Marcet-Houben M."/>
            <person name="Horn F."/>
            <person name="Wehner S."/>
            <person name="Hoffmann K."/>
            <person name="Riege K."/>
            <person name="Sammeth M."/>
            <person name="Nowrousian M."/>
            <person name="Valiante V."/>
            <person name="Linde J."/>
            <person name="Jacobsen I.D."/>
            <person name="Marz M."/>
            <person name="Brakhage A.A."/>
            <person name="Gabaldon T."/>
            <person name="Bocker S."/>
            <person name="Voigt K."/>
        </authorList>
    </citation>
    <scope>NUCLEOTIDE SEQUENCE [LARGE SCALE GENOMIC DNA]</scope>
    <source>
        <strain evidence="1">FSU 9682</strain>
    </source>
</reference>
<evidence type="ECO:0000313" key="2">
    <source>
        <dbReference type="Proteomes" id="UP000027586"/>
    </source>
</evidence>
<proteinExistence type="predicted"/>
<comment type="caution">
    <text evidence="1">The sequence shown here is derived from an EMBL/GenBank/DDBJ whole genome shotgun (WGS) entry which is preliminary data.</text>
</comment>
<name>A0A068SI71_9FUNG</name>
<protein>
    <submittedName>
        <fullName evidence="1">Uncharacterized protein</fullName>
    </submittedName>
</protein>
<dbReference type="Proteomes" id="UP000027586">
    <property type="component" value="Unassembled WGS sequence"/>
</dbReference>
<dbReference type="VEuPathDB" id="FungiDB:LCOR_11791.1"/>